<reference evidence="8 9" key="1">
    <citation type="journal article" date="2014" name="Genome Biol. Evol.">
        <title>The genome of the myxosporean Thelohanellus kitauei shows adaptations to nutrient acquisition within its fish host.</title>
        <authorList>
            <person name="Yang Y."/>
            <person name="Xiong J."/>
            <person name="Zhou Z."/>
            <person name="Huo F."/>
            <person name="Miao W."/>
            <person name="Ran C."/>
            <person name="Liu Y."/>
            <person name="Zhang J."/>
            <person name="Feng J."/>
            <person name="Wang M."/>
            <person name="Wang M."/>
            <person name="Wang L."/>
            <person name="Yao B."/>
        </authorList>
    </citation>
    <scope>NUCLEOTIDE SEQUENCE [LARGE SCALE GENOMIC DNA]</scope>
    <source>
        <strain evidence="8">Wuqing</strain>
    </source>
</reference>
<keyword evidence="5" id="KW-0378">Hydrolase</keyword>
<dbReference type="InterPro" id="IPR041373">
    <property type="entry name" value="RT_RNaseH"/>
</dbReference>
<evidence type="ECO:0000256" key="6">
    <source>
        <dbReference type="ARBA" id="ARBA00022918"/>
    </source>
</evidence>
<keyword evidence="6" id="KW-0695">RNA-directed DNA polymerase</keyword>
<dbReference type="EMBL" id="JWZT01002090">
    <property type="protein sequence ID" value="KII70333.1"/>
    <property type="molecule type" value="Genomic_DNA"/>
</dbReference>
<evidence type="ECO:0000313" key="8">
    <source>
        <dbReference type="EMBL" id="KII70333.1"/>
    </source>
</evidence>
<sequence>MENLGIVRRSNSPWTSPLHMVTKSSDDWIPCGDYRLLNSATILDRYPVLHTHDFSTILAAMNVFSKIDLVRGYHQIPIAECDIPKTADSLANGTFLVIPEFDSTLALTIDTSAVAVAAVLEQYVDKSWQPLSFFSRTLKPAEQKHSFFDREFLSLSLAIRHFQYHLEGRSFVAYTDHKPLTFAINKASEPWSVRQQRHLTSISGYTTNIQHVSGKHNVVADALFRIELNTLNNFSIGID</sequence>
<gene>
    <name evidence="8" type="ORF">RF11_07138</name>
</gene>
<accession>A0A0C2JLS6</accession>
<dbReference type="InterPro" id="IPR043128">
    <property type="entry name" value="Rev_trsase/Diguanyl_cyclase"/>
</dbReference>
<dbReference type="CDD" id="cd09274">
    <property type="entry name" value="RNase_HI_RT_Ty3"/>
    <property type="match status" value="1"/>
</dbReference>
<evidence type="ECO:0000256" key="5">
    <source>
        <dbReference type="ARBA" id="ARBA00022801"/>
    </source>
</evidence>
<evidence type="ECO:0000256" key="3">
    <source>
        <dbReference type="ARBA" id="ARBA00022722"/>
    </source>
</evidence>
<dbReference type="InterPro" id="IPR050951">
    <property type="entry name" value="Retrovirus_Pol_polyprotein"/>
</dbReference>
<dbReference type="InterPro" id="IPR043502">
    <property type="entry name" value="DNA/RNA_pol_sf"/>
</dbReference>
<dbReference type="Gene3D" id="3.10.10.10">
    <property type="entry name" value="HIV Type 1 Reverse Transcriptase, subunit A, domain 1"/>
    <property type="match status" value="1"/>
</dbReference>
<name>A0A0C2JLS6_THEKT</name>
<keyword evidence="2" id="KW-0548">Nucleotidyltransferase</keyword>
<comment type="caution">
    <text evidence="8">The sequence shown here is derived from an EMBL/GenBank/DDBJ whole genome shotgun (WGS) entry which is preliminary data.</text>
</comment>
<dbReference type="Gene3D" id="3.30.70.270">
    <property type="match status" value="1"/>
</dbReference>
<dbReference type="CDD" id="cd01647">
    <property type="entry name" value="RT_LTR"/>
    <property type="match status" value="1"/>
</dbReference>
<keyword evidence="3" id="KW-0540">Nuclease</keyword>
<proteinExistence type="predicted"/>
<organism evidence="8 9">
    <name type="scientific">Thelohanellus kitauei</name>
    <name type="common">Myxosporean</name>
    <dbReference type="NCBI Taxonomy" id="669202"/>
    <lineage>
        <taxon>Eukaryota</taxon>
        <taxon>Metazoa</taxon>
        <taxon>Cnidaria</taxon>
        <taxon>Myxozoa</taxon>
        <taxon>Myxosporea</taxon>
        <taxon>Bivalvulida</taxon>
        <taxon>Platysporina</taxon>
        <taxon>Myxobolidae</taxon>
        <taxon>Thelohanellus</taxon>
    </lineage>
</organism>
<protein>
    <submittedName>
        <fullName evidence="8">Retrovirus-related Pol polyprotein</fullName>
    </submittedName>
</protein>
<dbReference type="PANTHER" id="PTHR37984">
    <property type="entry name" value="PROTEIN CBG26694"/>
    <property type="match status" value="1"/>
</dbReference>
<dbReference type="GO" id="GO:0016787">
    <property type="term" value="F:hydrolase activity"/>
    <property type="evidence" value="ECO:0007669"/>
    <property type="project" value="UniProtKB-KW"/>
</dbReference>
<keyword evidence="4" id="KW-0255">Endonuclease</keyword>
<keyword evidence="9" id="KW-1185">Reference proteome</keyword>
<dbReference type="PANTHER" id="PTHR37984:SF5">
    <property type="entry name" value="PROTEIN NYNRIN-LIKE"/>
    <property type="match status" value="1"/>
</dbReference>
<dbReference type="Proteomes" id="UP000031668">
    <property type="component" value="Unassembled WGS sequence"/>
</dbReference>
<evidence type="ECO:0000256" key="2">
    <source>
        <dbReference type="ARBA" id="ARBA00022695"/>
    </source>
</evidence>
<dbReference type="AlphaFoldDB" id="A0A0C2JLS6"/>
<dbReference type="GO" id="GO:0004519">
    <property type="term" value="F:endonuclease activity"/>
    <property type="evidence" value="ECO:0007669"/>
    <property type="project" value="UniProtKB-KW"/>
</dbReference>
<evidence type="ECO:0000256" key="4">
    <source>
        <dbReference type="ARBA" id="ARBA00022759"/>
    </source>
</evidence>
<evidence type="ECO:0000259" key="7">
    <source>
        <dbReference type="Pfam" id="PF17917"/>
    </source>
</evidence>
<dbReference type="GO" id="GO:0003964">
    <property type="term" value="F:RNA-directed DNA polymerase activity"/>
    <property type="evidence" value="ECO:0007669"/>
    <property type="project" value="UniProtKB-KW"/>
</dbReference>
<evidence type="ECO:0000313" key="9">
    <source>
        <dbReference type="Proteomes" id="UP000031668"/>
    </source>
</evidence>
<dbReference type="SUPFAM" id="SSF56672">
    <property type="entry name" value="DNA/RNA polymerases"/>
    <property type="match status" value="1"/>
</dbReference>
<dbReference type="OrthoDB" id="41323at2759"/>
<evidence type="ECO:0000256" key="1">
    <source>
        <dbReference type="ARBA" id="ARBA00022679"/>
    </source>
</evidence>
<dbReference type="OMA" id="NSEDPEH"/>
<keyword evidence="1" id="KW-0808">Transferase</keyword>
<feature type="domain" description="Reverse transcriptase RNase H-like" evidence="7">
    <location>
        <begin position="101"/>
        <end position="205"/>
    </location>
</feature>
<dbReference type="Pfam" id="PF17917">
    <property type="entry name" value="RT_RNaseH"/>
    <property type="match status" value="1"/>
</dbReference>